<evidence type="ECO:0000313" key="10">
    <source>
        <dbReference type="Proteomes" id="UP000605846"/>
    </source>
</evidence>
<comment type="subcellular location">
    <subcellularLocation>
        <location evidence="1">Endoplasmic reticulum membrane</location>
        <topology evidence="1">Multi-pass membrane protein</topology>
    </subcellularLocation>
</comment>
<dbReference type="InterPro" id="IPR003388">
    <property type="entry name" value="Reticulon"/>
</dbReference>
<evidence type="ECO:0000313" key="9">
    <source>
        <dbReference type="EMBL" id="KAF7724685.1"/>
    </source>
</evidence>
<reference evidence="9" key="1">
    <citation type="submission" date="2020-01" db="EMBL/GenBank/DDBJ databases">
        <title>Genome Sequencing of Three Apophysomyces-Like Fungal Strains Confirms a Novel Fungal Genus in the Mucoromycota with divergent Burkholderia-like Endosymbiotic Bacteria.</title>
        <authorList>
            <person name="Stajich J.E."/>
            <person name="Macias A.M."/>
            <person name="Carter-House D."/>
            <person name="Lovett B."/>
            <person name="Kasson L.R."/>
            <person name="Berry K."/>
            <person name="Grigoriev I."/>
            <person name="Chang Y."/>
            <person name="Spatafora J."/>
            <person name="Kasson M.T."/>
        </authorList>
    </citation>
    <scope>NUCLEOTIDE SEQUENCE</scope>
    <source>
        <strain evidence="9">NRRL A-21654</strain>
    </source>
</reference>
<proteinExistence type="predicted"/>
<gene>
    <name evidence="9" type="ORF">EC973_000793</name>
</gene>
<dbReference type="Proteomes" id="UP000605846">
    <property type="component" value="Unassembled WGS sequence"/>
</dbReference>
<keyword evidence="5 7" id="KW-0472">Membrane</keyword>
<evidence type="ECO:0000256" key="5">
    <source>
        <dbReference type="ARBA" id="ARBA00023136"/>
    </source>
</evidence>
<accession>A0A8H7BQ70</accession>
<dbReference type="EMBL" id="JABAYA010000113">
    <property type="protein sequence ID" value="KAF7724685.1"/>
    <property type="molecule type" value="Genomic_DNA"/>
</dbReference>
<evidence type="ECO:0000256" key="4">
    <source>
        <dbReference type="ARBA" id="ARBA00022989"/>
    </source>
</evidence>
<feature type="compositionally biased region" description="Acidic residues" evidence="6">
    <location>
        <begin position="270"/>
        <end position="284"/>
    </location>
</feature>
<feature type="transmembrane region" description="Helical" evidence="7">
    <location>
        <begin position="389"/>
        <end position="409"/>
    </location>
</feature>
<feature type="domain" description="Reticulon" evidence="8">
    <location>
        <begin position="24"/>
        <end position="158"/>
    </location>
</feature>
<feature type="region of interest" description="Disordered" evidence="6">
    <location>
        <begin position="173"/>
        <end position="331"/>
    </location>
</feature>
<dbReference type="Pfam" id="PF02453">
    <property type="entry name" value="Reticulon"/>
    <property type="match status" value="1"/>
</dbReference>
<name>A0A8H7BQ70_9FUNG</name>
<dbReference type="GO" id="GO:0005789">
    <property type="term" value="C:endoplasmic reticulum membrane"/>
    <property type="evidence" value="ECO:0007669"/>
    <property type="project" value="UniProtKB-SubCell"/>
</dbReference>
<keyword evidence="10" id="KW-1185">Reference proteome</keyword>
<evidence type="ECO:0000256" key="3">
    <source>
        <dbReference type="ARBA" id="ARBA00022824"/>
    </source>
</evidence>
<evidence type="ECO:0000256" key="7">
    <source>
        <dbReference type="SAM" id="Phobius"/>
    </source>
</evidence>
<dbReference type="OrthoDB" id="567788at2759"/>
<feature type="compositionally biased region" description="Acidic residues" evidence="6">
    <location>
        <begin position="306"/>
        <end position="319"/>
    </location>
</feature>
<dbReference type="AlphaFoldDB" id="A0A8H7BQ70"/>
<evidence type="ECO:0000256" key="2">
    <source>
        <dbReference type="ARBA" id="ARBA00022692"/>
    </source>
</evidence>
<feature type="compositionally biased region" description="Acidic residues" evidence="6">
    <location>
        <begin position="224"/>
        <end position="242"/>
    </location>
</feature>
<keyword evidence="2 7" id="KW-0812">Transmembrane</keyword>
<keyword evidence="4 7" id="KW-1133">Transmembrane helix</keyword>
<evidence type="ECO:0000256" key="1">
    <source>
        <dbReference type="ARBA" id="ARBA00004477"/>
    </source>
</evidence>
<evidence type="ECO:0000259" key="8">
    <source>
        <dbReference type="Pfam" id="PF02453"/>
    </source>
</evidence>
<organism evidence="9 10">
    <name type="scientific">Apophysomyces ossiformis</name>
    <dbReference type="NCBI Taxonomy" id="679940"/>
    <lineage>
        <taxon>Eukaryota</taxon>
        <taxon>Fungi</taxon>
        <taxon>Fungi incertae sedis</taxon>
        <taxon>Mucoromycota</taxon>
        <taxon>Mucoromycotina</taxon>
        <taxon>Mucoromycetes</taxon>
        <taxon>Mucorales</taxon>
        <taxon>Mucorineae</taxon>
        <taxon>Mucoraceae</taxon>
        <taxon>Apophysomyces</taxon>
    </lineage>
</organism>
<evidence type="ECO:0000256" key="6">
    <source>
        <dbReference type="SAM" id="MobiDB-lite"/>
    </source>
</evidence>
<comment type="caution">
    <text evidence="9">The sequence shown here is derived from an EMBL/GenBank/DDBJ whole genome shotgun (WGS) entry which is preliminary data.</text>
</comment>
<feature type="compositionally biased region" description="Basic and acidic residues" evidence="6">
    <location>
        <begin position="260"/>
        <end position="269"/>
    </location>
</feature>
<sequence length="410" mass="45255">MTKSNASTAVVQDIHRGDSFKARVTSLIYWDIPARSATVLASLLGGLILTQYYSLLYLGTAAFTVLTGINWIYVNLHQQGQKVWSGKSADAVIHPHSERFRHPAFISRSRMERIAKKTVDMVEWTLNELLKLVLVEDSWRSGCAIFISYITWTLAKYLATKIVTANPKAATTTVYDNGGEDDVGYPTHAVPSKSMETSYPRRNENEEGEEEESRQRPSHRKHDEDEEEEDEDEEVEEEEEEEQGKGSAVHGSRQVEDEDEHRRKQTHDNEQEEGDVSTTDDPEDTSSSSPPSKASRTKQKAHGGDVGEDEEDVDDEEDTGAASLHSMQPSASANLLVSSSVSMSRVTPIRSSSAQAMGSVSSQSEGSLRSVSSTVAPVRAASPHSEASLIMVRWTTVLGLIAMTLVSFIY</sequence>
<feature type="transmembrane region" description="Helical" evidence="7">
    <location>
        <begin position="55"/>
        <end position="74"/>
    </location>
</feature>
<keyword evidence="3" id="KW-0256">Endoplasmic reticulum</keyword>
<protein>
    <recommendedName>
        <fullName evidence="8">Reticulon domain-containing protein</fullName>
    </recommendedName>
</protein>